<dbReference type="Pfam" id="PF01769">
    <property type="entry name" value="MgtE"/>
    <property type="match status" value="1"/>
</dbReference>
<keyword evidence="5 9" id="KW-0460">Magnesium</keyword>
<evidence type="ECO:0000256" key="1">
    <source>
        <dbReference type="ARBA" id="ARBA00004141"/>
    </source>
</evidence>
<evidence type="ECO:0000313" key="11">
    <source>
        <dbReference type="EMBL" id="AWH91237.1"/>
    </source>
</evidence>
<keyword evidence="9" id="KW-0479">Metal-binding</keyword>
<evidence type="ECO:0000256" key="3">
    <source>
        <dbReference type="ARBA" id="ARBA00022448"/>
    </source>
</evidence>
<dbReference type="Pfam" id="PF03448">
    <property type="entry name" value="MgtE_N"/>
    <property type="match status" value="1"/>
</dbReference>
<dbReference type="Pfam" id="PF00571">
    <property type="entry name" value="CBS"/>
    <property type="match status" value="2"/>
</dbReference>
<comment type="function">
    <text evidence="9">Acts as a magnesium transporter.</text>
</comment>
<feature type="domain" description="CBS" evidence="10">
    <location>
        <begin position="151"/>
        <end position="214"/>
    </location>
</feature>
<dbReference type="PANTHER" id="PTHR41394">
    <property type="entry name" value="MAGNESIUM TRANSPORTER MGTE"/>
    <property type="match status" value="1"/>
</dbReference>
<comment type="subcellular location">
    <subcellularLocation>
        <location evidence="9">Cell membrane</location>
        <topology evidence="9">Multi-pass membrane protein</topology>
    </subcellularLocation>
    <subcellularLocation>
        <location evidence="1">Membrane</location>
        <topology evidence="1">Multi-pass membrane protein</topology>
    </subcellularLocation>
</comment>
<dbReference type="KEGG" id="dlu:A6035_02595"/>
<dbReference type="EMBL" id="CP015449">
    <property type="protein sequence ID" value="AWH91237.1"/>
    <property type="molecule type" value="Genomic_DNA"/>
</dbReference>
<accession>A0A2S1R4N1</accession>
<dbReference type="CDD" id="cd04606">
    <property type="entry name" value="CBS_pair_Mg_transporter"/>
    <property type="match status" value="1"/>
</dbReference>
<dbReference type="InterPro" id="IPR046342">
    <property type="entry name" value="CBS_dom_sf"/>
</dbReference>
<dbReference type="InterPro" id="IPR006669">
    <property type="entry name" value="MgtE_transporter"/>
</dbReference>
<comment type="similarity">
    <text evidence="2 9">Belongs to the SLC41A transporter family.</text>
</comment>
<comment type="caution">
    <text evidence="9">Lacks conserved residue(s) required for the propagation of feature annotation.</text>
</comment>
<dbReference type="SUPFAM" id="SSF158791">
    <property type="entry name" value="MgtE N-terminal domain-like"/>
    <property type="match status" value="1"/>
</dbReference>
<keyword evidence="7 9" id="KW-0472">Membrane</keyword>
<keyword evidence="4 9" id="KW-0812">Transmembrane</keyword>
<evidence type="ECO:0000256" key="7">
    <source>
        <dbReference type="ARBA" id="ARBA00023136"/>
    </source>
</evidence>
<feature type="transmembrane region" description="Helical" evidence="9">
    <location>
        <begin position="436"/>
        <end position="459"/>
    </location>
</feature>
<dbReference type="AlphaFoldDB" id="A0A2S1R4N1"/>
<keyword evidence="9" id="KW-1003">Cell membrane</keyword>
<dbReference type="InterPro" id="IPR006667">
    <property type="entry name" value="SLC41_membr_dom"/>
</dbReference>
<keyword evidence="3 9" id="KW-0813">Transport</keyword>
<dbReference type="GO" id="GO:0015095">
    <property type="term" value="F:magnesium ion transmembrane transporter activity"/>
    <property type="evidence" value="ECO:0007669"/>
    <property type="project" value="UniProtKB-UniRule"/>
</dbReference>
<gene>
    <name evidence="11" type="ORF">A6035_02595</name>
</gene>
<dbReference type="Proteomes" id="UP000244928">
    <property type="component" value="Chromosome"/>
</dbReference>
<dbReference type="NCBIfam" id="TIGR00400">
    <property type="entry name" value="mgtE"/>
    <property type="match status" value="1"/>
</dbReference>
<dbReference type="InterPro" id="IPR006668">
    <property type="entry name" value="Mg_transptr_MgtE_intracell_dom"/>
</dbReference>
<dbReference type="GO" id="GO:0005886">
    <property type="term" value="C:plasma membrane"/>
    <property type="evidence" value="ECO:0007669"/>
    <property type="project" value="UniProtKB-SubCell"/>
</dbReference>
<dbReference type="SMART" id="SM00116">
    <property type="entry name" value="CBS"/>
    <property type="match status" value="2"/>
</dbReference>
<dbReference type="SUPFAM" id="SSF54631">
    <property type="entry name" value="CBS-domain pair"/>
    <property type="match status" value="1"/>
</dbReference>
<feature type="domain" description="CBS" evidence="10">
    <location>
        <begin position="217"/>
        <end position="270"/>
    </location>
</feature>
<feature type="transmembrane region" description="Helical" evidence="9">
    <location>
        <begin position="298"/>
        <end position="318"/>
    </location>
</feature>
<feature type="transmembrane region" description="Helical" evidence="9">
    <location>
        <begin position="374"/>
        <end position="394"/>
    </location>
</feature>
<protein>
    <recommendedName>
        <fullName evidence="9">Magnesium transporter MgtE</fullName>
    </recommendedName>
</protein>
<dbReference type="PANTHER" id="PTHR41394:SF8">
    <property type="entry name" value="MAGNESIUM TRANSPORTER MGTE"/>
    <property type="match status" value="1"/>
</dbReference>
<dbReference type="RefSeq" id="WP_108846501.1">
    <property type="nucleotide sequence ID" value="NZ_CP015449.1"/>
</dbReference>
<dbReference type="Gene3D" id="1.10.357.20">
    <property type="entry name" value="SLC41 divalent cation transporters, integral membrane domain"/>
    <property type="match status" value="1"/>
</dbReference>
<dbReference type="GO" id="GO:0046872">
    <property type="term" value="F:metal ion binding"/>
    <property type="evidence" value="ECO:0007669"/>
    <property type="project" value="UniProtKB-KW"/>
</dbReference>
<evidence type="ECO:0000256" key="8">
    <source>
        <dbReference type="PROSITE-ProRule" id="PRU00703"/>
    </source>
</evidence>
<dbReference type="SUPFAM" id="SSF161093">
    <property type="entry name" value="MgtE membrane domain-like"/>
    <property type="match status" value="1"/>
</dbReference>
<proteinExistence type="inferred from homology"/>
<dbReference type="InterPro" id="IPR036739">
    <property type="entry name" value="SLC41_membr_dom_sf"/>
</dbReference>
<evidence type="ECO:0000256" key="5">
    <source>
        <dbReference type="ARBA" id="ARBA00022842"/>
    </source>
</evidence>
<keyword evidence="12" id="KW-1185">Reference proteome</keyword>
<reference evidence="11 12" key="1">
    <citation type="submission" date="2016-04" db="EMBL/GenBank/DDBJ databases">
        <title>Complete genome sequence of Dietzia lutea YIM 80766T, a strain isolated from desert soil in Egypt.</title>
        <authorList>
            <person name="Zhao J."/>
            <person name="Hu B."/>
            <person name="Geng S."/>
            <person name="Nie Y."/>
            <person name="Tang Y."/>
        </authorList>
    </citation>
    <scope>NUCLEOTIDE SEQUENCE [LARGE SCALE GENOMIC DNA]</scope>
    <source>
        <strain evidence="11 12">YIM 80766</strain>
    </source>
</reference>
<comment type="subunit">
    <text evidence="9">Homodimer.</text>
</comment>
<evidence type="ECO:0000256" key="6">
    <source>
        <dbReference type="ARBA" id="ARBA00022989"/>
    </source>
</evidence>
<sequence>MTEPEDARSTGAVTVRDPAEAARRLDALIGAENLHAAADMVEALPPSLVVDVLERSGARDRAVVFRLLPKGTALVVFEALDPPLQSELIRELHADRVNQLFTDLDPDDRAGLVDELPAHVATRLLRELDQDEQALTAAVLDYPTGSVGRRMSPEFVSTHPDVTAGETLERVRRRIDHAETIYAIPVTDDQRRLVGIVGLRAIMRAEPGTPVRDLMNEAITARARESAEAAARRSADERLIVLPVVDDEHRLVGILTFDDALRILEDAETEDTARAGGSEPLRRPYLATPVRALVRSRVVWLLVLAFGAALTVQVLEVFEATIEQVVALSLFVPLIIGTGGNTGNQAATTVTRALALGDVSPRDALRVLGQEIRAGFTLGVILGAVGLAVTGLVYDTDLGLVIGLTLLALCTIAATVGGLMPLLAQAVRADPAVFSNPFITTFVDATGLVVYFLIARAVLGL</sequence>
<name>A0A2S1R4N1_9ACTN</name>
<dbReference type="PROSITE" id="PS51371">
    <property type="entry name" value="CBS"/>
    <property type="match status" value="2"/>
</dbReference>
<dbReference type="Gene3D" id="1.25.60.10">
    <property type="entry name" value="MgtE N-terminal domain-like"/>
    <property type="match status" value="1"/>
</dbReference>
<keyword evidence="6 9" id="KW-1133">Transmembrane helix</keyword>
<dbReference type="OrthoDB" id="9790355at2"/>
<feature type="transmembrane region" description="Helical" evidence="9">
    <location>
        <begin position="400"/>
        <end position="424"/>
    </location>
</feature>
<keyword evidence="8" id="KW-0129">CBS domain</keyword>
<dbReference type="Gene3D" id="3.10.580.10">
    <property type="entry name" value="CBS-domain"/>
    <property type="match status" value="1"/>
</dbReference>
<dbReference type="InterPro" id="IPR038076">
    <property type="entry name" value="MgtE_N_sf"/>
</dbReference>
<organism evidence="11 12">
    <name type="scientific">Dietzia lutea</name>
    <dbReference type="NCBI Taxonomy" id="546160"/>
    <lineage>
        <taxon>Bacteria</taxon>
        <taxon>Bacillati</taxon>
        <taxon>Actinomycetota</taxon>
        <taxon>Actinomycetes</taxon>
        <taxon>Mycobacteriales</taxon>
        <taxon>Dietziaceae</taxon>
        <taxon>Dietzia</taxon>
    </lineage>
</organism>
<evidence type="ECO:0000313" key="12">
    <source>
        <dbReference type="Proteomes" id="UP000244928"/>
    </source>
</evidence>
<evidence type="ECO:0000256" key="9">
    <source>
        <dbReference type="RuleBase" id="RU362011"/>
    </source>
</evidence>
<dbReference type="SMART" id="SM00924">
    <property type="entry name" value="MgtE_N"/>
    <property type="match status" value="1"/>
</dbReference>
<evidence type="ECO:0000256" key="2">
    <source>
        <dbReference type="ARBA" id="ARBA00009749"/>
    </source>
</evidence>
<evidence type="ECO:0000256" key="4">
    <source>
        <dbReference type="ARBA" id="ARBA00022692"/>
    </source>
</evidence>
<evidence type="ECO:0000259" key="10">
    <source>
        <dbReference type="PROSITE" id="PS51371"/>
    </source>
</evidence>
<dbReference type="InterPro" id="IPR000644">
    <property type="entry name" value="CBS_dom"/>
</dbReference>